<evidence type="ECO:0000256" key="2">
    <source>
        <dbReference type="ARBA" id="ARBA00022448"/>
    </source>
</evidence>
<comment type="caution">
    <text evidence="8">The sequence shown here is derived from an EMBL/GenBank/DDBJ whole genome shotgun (WGS) entry which is preliminary data.</text>
</comment>
<reference evidence="8 9" key="1">
    <citation type="submission" date="2018-10" db="EMBL/GenBank/DDBJ databases">
        <title>Isolation, diversity and antibacterial activity of antinobacteria from the wheat rhizosphere soil.</title>
        <authorList>
            <person name="Sun T."/>
        </authorList>
    </citation>
    <scope>NUCLEOTIDE SEQUENCE [LARGE SCALE GENOMIC DNA]</scope>
    <source>
        <strain evidence="8 9">SJ-23</strain>
    </source>
</reference>
<evidence type="ECO:0000313" key="8">
    <source>
        <dbReference type="EMBL" id="RNB48773.1"/>
    </source>
</evidence>
<feature type="signal peptide" evidence="7">
    <location>
        <begin position="1"/>
        <end position="20"/>
    </location>
</feature>
<dbReference type="GO" id="GO:0030313">
    <property type="term" value="C:cell envelope"/>
    <property type="evidence" value="ECO:0007669"/>
    <property type="project" value="UniProtKB-SubCell"/>
</dbReference>
<dbReference type="GO" id="GO:0007155">
    <property type="term" value="P:cell adhesion"/>
    <property type="evidence" value="ECO:0007669"/>
    <property type="project" value="InterPro"/>
</dbReference>
<dbReference type="PRINTS" id="PR00690">
    <property type="entry name" value="ADHESNFAMILY"/>
</dbReference>
<dbReference type="GO" id="GO:0030001">
    <property type="term" value="P:metal ion transport"/>
    <property type="evidence" value="ECO:0007669"/>
    <property type="project" value="InterPro"/>
</dbReference>
<dbReference type="PANTHER" id="PTHR42953:SF1">
    <property type="entry name" value="METAL-BINDING PROTEIN HI_0362-RELATED"/>
    <property type="match status" value="1"/>
</dbReference>
<comment type="subcellular location">
    <subcellularLocation>
        <location evidence="1">Cell envelope</location>
    </subcellularLocation>
</comment>
<dbReference type="OrthoDB" id="9810636at2"/>
<evidence type="ECO:0000256" key="7">
    <source>
        <dbReference type="SAM" id="SignalP"/>
    </source>
</evidence>
<feature type="chain" id="PRO_5018244525" evidence="7">
    <location>
        <begin position="21"/>
        <end position="340"/>
    </location>
</feature>
<keyword evidence="2 5" id="KW-0813">Transport</keyword>
<dbReference type="InterPro" id="IPR006128">
    <property type="entry name" value="Lipoprotein_PsaA-like"/>
</dbReference>
<dbReference type="Gene3D" id="3.40.50.1980">
    <property type="entry name" value="Nitrogenase molybdenum iron protein domain"/>
    <property type="match status" value="2"/>
</dbReference>
<name>A0A3M8ABX4_9MICO</name>
<dbReference type="InterPro" id="IPR006127">
    <property type="entry name" value="ZnuA-like"/>
</dbReference>
<dbReference type="GO" id="GO:0046872">
    <property type="term" value="F:metal ion binding"/>
    <property type="evidence" value="ECO:0007669"/>
    <property type="project" value="UniProtKB-KW"/>
</dbReference>
<evidence type="ECO:0000256" key="1">
    <source>
        <dbReference type="ARBA" id="ARBA00004196"/>
    </source>
</evidence>
<protein>
    <submittedName>
        <fullName evidence="8">Zinc ABC transporter substrate-binding protein</fullName>
    </submittedName>
</protein>
<organism evidence="8 9">
    <name type="scientific">Agromyces tardus</name>
    <dbReference type="NCBI Taxonomy" id="2583849"/>
    <lineage>
        <taxon>Bacteria</taxon>
        <taxon>Bacillati</taxon>
        <taxon>Actinomycetota</taxon>
        <taxon>Actinomycetes</taxon>
        <taxon>Micrococcales</taxon>
        <taxon>Microbacteriaceae</taxon>
        <taxon>Agromyces</taxon>
    </lineage>
</organism>
<dbReference type="PANTHER" id="PTHR42953">
    <property type="entry name" value="HIGH-AFFINITY ZINC UPTAKE SYSTEM PROTEIN ZNUA-RELATED"/>
    <property type="match status" value="1"/>
</dbReference>
<dbReference type="RefSeq" id="WP_122937010.1">
    <property type="nucleotide sequence ID" value="NZ_JBHSNT010000061.1"/>
</dbReference>
<dbReference type="InterPro" id="IPR050492">
    <property type="entry name" value="Bact_metal-bind_prot9"/>
</dbReference>
<dbReference type="InterPro" id="IPR006129">
    <property type="entry name" value="AdhesinB"/>
</dbReference>
<dbReference type="Pfam" id="PF01297">
    <property type="entry name" value="ZnuA"/>
    <property type="match status" value="1"/>
</dbReference>
<keyword evidence="4 7" id="KW-0732">Signal</keyword>
<dbReference type="Proteomes" id="UP000275048">
    <property type="component" value="Unassembled WGS sequence"/>
</dbReference>
<evidence type="ECO:0000256" key="4">
    <source>
        <dbReference type="ARBA" id="ARBA00022729"/>
    </source>
</evidence>
<dbReference type="AlphaFoldDB" id="A0A3M8ABX4"/>
<evidence type="ECO:0000256" key="3">
    <source>
        <dbReference type="ARBA" id="ARBA00022723"/>
    </source>
</evidence>
<proteinExistence type="inferred from homology"/>
<feature type="region of interest" description="Disordered" evidence="6">
    <location>
        <begin position="133"/>
        <end position="155"/>
    </location>
</feature>
<dbReference type="PRINTS" id="PR00691">
    <property type="entry name" value="ADHESINB"/>
</dbReference>
<sequence>MNRAVRRARTPLTVASVAVAVSLTLTGCATQGSGDAGDSGVSIVATTTQVADFTRELVGDTAEVTQLVQPDQSAHAFDPSAKQLLALSQADALVVNGAGLESWLDDTIAASGFDGELIVASDGIELAGEAHDHADGAAAGDESPAADDHESGDPHVWTDPANAMTMVQNIAIGLEGVDGVDAEVVSSNETAYLGRLEALDAWIRENIDAVPADERLLVSNHDAFTYFTAAYGITFVGSIIPSFDDNAEPSAAEIDALVSAIRETGVKAVFSEASLSPRAAETIAKEAGVAVYSGDDALYADSLGPAGSDGATYLGSQVHNVRRILESWGATPTELPATLQ</sequence>
<keyword evidence="3" id="KW-0479">Metal-binding</keyword>
<dbReference type="EMBL" id="RHHB01000018">
    <property type="protein sequence ID" value="RNB48773.1"/>
    <property type="molecule type" value="Genomic_DNA"/>
</dbReference>
<evidence type="ECO:0000256" key="5">
    <source>
        <dbReference type="RuleBase" id="RU003512"/>
    </source>
</evidence>
<dbReference type="PROSITE" id="PS51257">
    <property type="entry name" value="PROKAR_LIPOPROTEIN"/>
    <property type="match status" value="1"/>
</dbReference>
<gene>
    <name evidence="8" type="ORF">EDM22_10530</name>
</gene>
<comment type="similarity">
    <text evidence="5">Belongs to the bacterial solute-binding protein 9 family.</text>
</comment>
<evidence type="ECO:0000256" key="6">
    <source>
        <dbReference type="SAM" id="MobiDB-lite"/>
    </source>
</evidence>
<accession>A0A3M8ABX4</accession>
<keyword evidence="9" id="KW-1185">Reference proteome</keyword>
<dbReference type="SUPFAM" id="SSF53807">
    <property type="entry name" value="Helical backbone' metal receptor"/>
    <property type="match status" value="1"/>
</dbReference>
<evidence type="ECO:0000313" key="9">
    <source>
        <dbReference type="Proteomes" id="UP000275048"/>
    </source>
</evidence>